<reference evidence="1" key="1">
    <citation type="submission" date="2022-03" db="EMBL/GenBank/DDBJ databases">
        <authorList>
            <person name="Martin C."/>
        </authorList>
    </citation>
    <scope>NUCLEOTIDE SEQUENCE</scope>
</reference>
<name>A0A8S4PRU1_OWEFU</name>
<gene>
    <name evidence="1" type="ORF">OFUS_LOCUS19948</name>
</gene>
<sequence>MSLINYSLMSHISTMMSHISLLMSHISLKVSQSAPNTILLTTYGMPALCSLCIEVFPKSHQSVQCSQTHYQYHNVTIVISYATVPSSLHLKALIYVQCSIIYELTCVLLL</sequence>
<dbReference type="EMBL" id="CAIIXF020000009">
    <property type="protein sequence ID" value="CAH1795403.1"/>
    <property type="molecule type" value="Genomic_DNA"/>
</dbReference>
<proteinExistence type="predicted"/>
<evidence type="ECO:0000313" key="1">
    <source>
        <dbReference type="EMBL" id="CAH1795403.1"/>
    </source>
</evidence>
<dbReference type="Proteomes" id="UP000749559">
    <property type="component" value="Unassembled WGS sequence"/>
</dbReference>
<dbReference type="AlphaFoldDB" id="A0A8S4PRU1"/>
<organism evidence="1 2">
    <name type="scientific">Owenia fusiformis</name>
    <name type="common">Polychaete worm</name>
    <dbReference type="NCBI Taxonomy" id="6347"/>
    <lineage>
        <taxon>Eukaryota</taxon>
        <taxon>Metazoa</taxon>
        <taxon>Spiralia</taxon>
        <taxon>Lophotrochozoa</taxon>
        <taxon>Annelida</taxon>
        <taxon>Polychaeta</taxon>
        <taxon>Sedentaria</taxon>
        <taxon>Canalipalpata</taxon>
        <taxon>Sabellida</taxon>
        <taxon>Oweniida</taxon>
        <taxon>Oweniidae</taxon>
        <taxon>Owenia</taxon>
    </lineage>
</organism>
<accession>A0A8S4PRU1</accession>
<evidence type="ECO:0000313" key="2">
    <source>
        <dbReference type="Proteomes" id="UP000749559"/>
    </source>
</evidence>
<comment type="caution">
    <text evidence="1">The sequence shown here is derived from an EMBL/GenBank/DDBJ whole genome shotgun (WGS) entry which is preliminary data.</text>
</comment>
<keyword evidence="2" id="KW-1185">Reference proteome</keyword>
<protein>
    <submittedName>
        <fullName evidence="1">Uncharacterized protein</fullName>
    </submittedName>
</protein>